<dbReference type="AlphaFoldDB" id="A0A0N4UHC5"/>
<evidence type="ECO:0000313" key="2">
    <source>
        <dbReference type="Proteomes" id="UP000038040"/>
    </source>
</evidence>
<gene>
    <name evidence="1" type="ORF">DME_LOCUS9779</name>
</gene>
<organism evidence="2 4">
    <name type="scientific">Dracunculus medinensis</name>
    <name type="common">Guinea worm</name>
    <dbReference type="NCBI Taxonomy" id="318479"/>
    <lineage>
        <taxon>Eukaryota</taxon>
        <taxon>Metazoa</taxon>
        <taxon>Ecdysozoa</taxon>
        <taxon>Nematoda</taxon>
        <taxon>Chromadorea</taxon>
        <taxon>Rhabditida</taxon>
        <taxon>Spirurina</taxon>
        <taxon>Dracunculoidea</taxon>
        <taxon>Dracunculidae</taxon>
        <taxon>Dracunculus</taxon>
    </lineage>
</organism>
<sequence>MNRRRSVCIEEGDNNGTVDINECFVQKVVNQMNVKRPSPLAQSCKNNNDAFCAALFDVTEANDLQNNANP</sequence>
<dbReference type="Proteomes" id="UP000038040">
    <property type="component" value="Unplaced"/>
</dbReference>
<protein>
    <submittedName>
        <fullName evidence="1 4">Uncharacterized protein</fullName>
    </submittedName>
</protein>
<dbReference type="EMBL" id="UYYG01001190">
    <property type="protein sequence ID" value="VDN59806.1"/>
    <property type="molecule type" value="Genomic_DNA"/>
</dbReference>
<dbReference type="Proteomes" id="UP000274756">
    <property type="component" value="Unassembled WGS sequence"/>
</dbReference>
<accession>A0A0N4UHC5</accession>
<proteinExistence type="predicted"/>
<evidence type="ECO:0000313" key="1">
    <source>
        <dbReference type="EMBL" id="VDN59806.1"/>
    </source>
</evidence>
<reference evidence="4" key="1">
    <citation type="submission" date="2017-02" db="UniProtKB">
        <authorList>
            <consortium name="WormBaseParasite"/>
        </authorList>
    </citation>
    <scope>IDENTIFICATION</scope>
</reference>
<evidence type="ECO:0000313" key="3">
    <source>
        <dbReference type="Proteomes" id="UP000274756"/>
    </source>
</evidence>
<dbReference type="WBParaSite" id="DME_0000694701-mRNA-1">
    <property type="protein sequence ID" value="DME_0000694701-mRNA-1"/>
    <property type="gene ID" value="DME_0000694701"/>
</dbReference>
<keyword evidence="3" id="KW-1185">Reference proteome</keyword>
<evidence type="ECO:0000313" key="4">
    <source>
        <dbReference type="WBParaSite" id="DME_0000694701-mRNA-1"/>
    </source>
</evidence>
<reference evidence="1 3" key="2">
    <citation type="submission" date="2018-11" db="EMBL/GenBank/DDBJ databases">
        <authorList>
            <consortium name="Pathogen Informatics"/>
        </authorList>
    </citation>
    <scope>NUCLEOTIDE SEQUENCE [LARGE SCALE GENOMIC DNA]</scope>
</reference>
<name>A0A0N4UHC5_DRAME</name>